<protein>
    <submittedName>
        <fullName evidence="4">Sensor protein</fullName>
    </submittedName>
</protein>
<feature type="modified residue" description="4-aspartylphosphate" evidence="2">
    <location>
        <position position="54"/>
    </location>
</feature>
<evidence type="ECO:0000256" key="2">
    <source>
        <dbReference type="PROSITE-ProRule" id="PRU00169"/>
    </source>
</evidence>
<dbReference type="RefSeq" id="WP_024267193.1">
    <property type="nucleotide sequence ID" value="NC_023035.1"/>
</dbReference>
<name>V5WEM3_9SPIO</name>
<dbReference type="eggNOG" id="COG0745">
    <property type="taxonomic scope" value="Bacteria"/>
</dbReference>
<keyword evidence="5" id="KW-1185">Reference proteome</keyword>
<gene>
    <name evidence="4" type="ORF">L21SP2_0842</name>
</gene>
<evidence type="ECO:0000259" key="3">
    <source>
        <dbReference type="PROSITE" id="PS50110"/>
    </source>
</evidence>
<dbReference type="KEGG" id="slr:L21SP2_0842"/>
<feature type="domain" description="Response regulatory" evidence="3">
    <location>
        <begin position="4"/>
        <end position="119"/>
    </location>
</feature>
<dbReference type="SMART" id="SM00448">
    <property type="entry name" value="REC"/>
    <property type="match status" value="1"/>
</dbReference>
<sequence>MNETVLIVEDEALVGLSMQDTLIRYGFKIPRVIDNADELIPAVMEYRPDLILMDIRINSFVDGVDAAERIRLVSDIPVVYVTAHNDPATRGRAAKTDPMGYLVKPVEETTLVHTVKSVLS</sequence>
<dbReference type="AlphaFoldDB" id="V5WEM3"/>
<dbReference type="Gene3D" id="3.40.50.2300">
    <property type="match status" value="1"/>
</dbReference>
<dbReference type="PANTHER" id="PTHR44591">
    <property type="entry name" value="STRESS RESPONSE REGULATOR PROTEIN 1"/>
    <property type="match status" value="1"/>
</dbReference>
<accession>V5WEM3</accession>
<dbReference type="InterPro" id="IPR050595">
    <property type="entry name" value="Bact_response_regulator"/>
</dbReference>
<proteinExistence type="predicted"/>
<evidence type="ECO:0000313" key="5">
    <source>
        <dbReference type="Proteomes" id="UP000018680"/>
    </source>
</evidence>
<dbReference type="HOGENOM" id="CLU_000445_69_11_12"/>
<dbReference type="Proteomes" id="UP000018680">
    <property type="component" value="Chromosome"/>
</dbReference>
<dbReference type="SUPFAM" id="SSF52172">
    <property type="entry name" value="CheY-like"/>
    <property type="match status" value="1"/>
</dbReference>
<keyword evidence="1 2" id="KW-0597">Phosphoprotein</keyword>
<reference evidence="4 5" key="1">
    <citation type="journal article" date="2015" name="Stand. Genomic Sci.">
        <title>Complete genome sequence and description of Salinispira pacifica gen. nov., sp. nov., a novel spirochaete isolated form a hypersaline microbial mat.</title>
        <authorList>
            <person name="Ben Hania W."/>
            <person name="Joseph M."/>
            <person name="Schumann P."/>
            <person name="Bunk B."/>
            <person name="Fiebig A."/>
            <person name="Sproer C."/>
            <person name="Klenk H.P."/>
            <person name="Fardeau M.L."/>
            <person name="Spring S."/>
        </authorList>
    </citation>
    <scope>NUCLEOTIDE SEQUENCE [LARGE SCALE GENOMIC DNA]</scope>
    <source>
        <strain evidence="4 5">L21-RPul-D2</strain>
    </source>
</reference>
<dbReference type="InterPro" id="IPR011006">
    <property type="entry name" value="CheY-like_superfamily"/>
</dbReference>
<dbReference type="GO" id="GO:0000160">
    <property type="term" value="P:phosphorelay signal transduction system"/>
    <property type="evidence" value="ECO:0007669"/>
    <property type="project" value="InterPro"/>
</dbReference>
<dbReference type="STRING" id="1307761.L21SP2_0842"/>
<evidence type="ECO:0000313" key="4">
    <source>
        <dbReference type="EMBL" id="AHC14262.1"/>
    </source>
</evidence>
<dbReference type="PROSITE" id="PS50110">
    <property type="entry name" value="RESPONSE_REGULATORY"/>
    <property type="match status" value="1"/>
</dbReference>
<dbReference type="InterPro" id="IPR001789">
    <property type="entry name" value="Sig_transdc_resp-reg_receiver"/>
</dbReference>
<evidence type="ECO:0000256" key="1">
    <source>
        <dbReference type="ARBA" id="ARBA00022553"/>
    </source>
</evidence>
<organism evidence="4 5">
    <name type="scientific">Salinispira pacifica</name>
    <dbReference type="NCBI Taxonomy" id="1307761"/>
    <lineage>
        <taxon>Bacteria</taxon>
        <taxon>Pseudomonadati</taxon>
        <taxon>Spirochaetota</taxon>
        <taxon>Spirochaetia</taxon>
        <taxon>Spirochaetales</taxon>
        <taxon>Spirochaetaceae</taxon>
        <taxon>Salinispira</taxon>
    </lineage>
</organism>
<dbReference type="PANTHER" id="PTHR44591:SF23">
    <property type="entry name" value="CHEY SUBFAMILY"/>
    <property type="match status" value="1"/>
</dbReference>
<dbReference type="Pfam" id="PF00072">
    <property type="entry name" value="Response_reg"/>
    <property type="match status" value="1"/>
</dbReference>
<dbReference type="EMBL" id="CP006939">
    <property type="protein sequence ID" value="AHC14262.1"/>
    <property type="molecule type" value="Genomic_DNA"/>
</dbReference>
<dbReference type="CDD" id="cd17534">
    <property type="entry name" value="REC_DC-like"/>
    <property type="match status" value="1"/>
</dbReference>